<reference evidence="2 3" key="1">
    <citation type="submission" date="2020-05" db="EMBL/GenBank/DDBJ databases">
        <title>Identification and distribution of gene clusters putatively required for synthesis of sphingolipid metabolism inhibitors in phylogenetically diverse species of the filamentous fungus Fusarium.</title>
        <authorList>
            <person name="Kim H.-S."/>
            <person name="Busman M."/>
            <person name="Brown D.W."/>
            <person name="Divon H."/>
            <person name="Uhlig S."/>
            <person name="Proctor R.H."/>
        </authorList>
    </citation>
    <scope>NUCLEOTIDE SEQUENCE [LARGE SCALE GENOMIC DNA]</scope>
    <source>
        <strain evidence="2 3">NRRL 66333</strain>
    </source>
</reference>
<name>A0A8H5V5Q9_GIBSU</name>
<accession>A0A8H5V5Q9</accession>
<feature type="compositionally biased region" description="Low complexity" evidence="1">
    <location>
        <begin position="1440"/>
        <end position="1451"/>
    </location>
</feature>
<sequence length="1892" mass="215505">MTASADSDPPLFEPGARSKISRYAMTYARRHPGDVLSYLRRVWPEQGERLVENSACLRFLGAFKVLLENGETLKIHKTWIPLPELRRLRGRYLLPGEKASFPCLDPPLPEDGTLGDWEFLLQLGCQTTPDIYFWVSTLSDIKFNSQDKVTSPQRVKDLYLLLYEIYLEAMDGNKGEKRIASYIRYGFTRGSLLLQSQGWGNPDLSFRYGPEGMYSKKSSMPLPAEWNATPSESNLIARFYKEVLLLEDVTEYSIILEELKLYRTKYPSRGSSAIQGIPVKTYPNCIKVLKTLTQEFKKHPYIICSPKPKWGNEWIHHEECVWSHGVNLPDQIDLSQRYPQLKSFFVDRLEIPELTMNVLRKQLLEFADDAPAYETFTLMSYLNTLVQNLDALMDPSEFISKPIFPILSPTGESKRVCGDTNFFIVDDMRLFNLFRDRANMLAFTRSQVMRLDPLFKWLGMQKRYLTLQAKYVVDWPCEGNLRKIEWNIGQKAEALLRIAAYFRSCRTENDFDRNELLQSLRHAIMIEVEDMFSETNLIGIDTRDSQHRASEPSNVVKDTYPQLKLTNSISRRVIAYVAADKKQQELAIAVALPRLLMEWLMTPLNYYDGGRGGRVNIPELGVSLVKSVLNAPPELANDILEVEGIEQPFPIQQDRRGAPENEECLDQVEVCLDQMEVQKAKATHQTRRTPATATPAQTTPVEPPLEQAPVTQVPGTTQDGLLYEPVGKTPDTETASRRKILIPRTRKLQPSAGALASSGSPQFTVESTAHEVFRCETDRRAAVTGLTTVTEDYQVTFGTVRVELGVILNIGVPPTTDNFGGAGVLSRKLSIKKMPSLKQFDSRFDLRYVAESTIALLLKHKDVSPQAADLSDTLPTLYYSLSRVYLTDVFISDPEIASNSKYIRDQFEKHSLLWHHGWRSPSECCINGPAWVRSKKSLSLLPREWNLSTDKEKTIKKFYENVLLIWQPENTCRTAIRELEYQRAREASASIDDVSILYYALQTMTSPFSLCHASPGEGQEEEQRIIDSKKAIMREEREFVRDAFYSQSWIAVEHNTGVKWLRRVDCIWALQHNHTGKVDLILRYDNMFNFFHNIINVETGPREVYEVSPIPPDPALLRRQRAALVDVDGTILANLPSDPHEAFTLAYFPVYTTASRVELMPTDDYFLIADDLVLEIMFRDQVPMLVPSKMGRLETEFEWLEMTDKYISNNVIERLVWPTGAKQMKLSWNIAEKAEAIVRLVSLSSCWPMPNLPASIAAQFKSPRAGNALDRRELLKILKEGEMFAVEGAELMAGLFTTASGSYSMGPCFNNDHGFVAPSTRLPVSVSITDSGMTLDKLVVHISADGGDIRRAYGDGLPIRLLHWLMVNPETMRLNQKLSGRAETILRSVLCTPPDLVNAVLEEKKIKLVRDLDLLTGWMSEESESKATPTNASNTISMAPDSSTPSDSPSDQYPHQHSPEVTPAAPKTGPIETPVTQAASSEQFHMEFKPSTATTTQRRCLVPKSRRWRVLVGVSNDAILKHGIDTPLESDPPLIDKDDPERLSPAALRLADDQPHEFLTYLRRVWNKNRHQTRQSTKLLHDLKQLKVSCHDGNLHPLSEAWYPSQPLVSICSSFLLPEERFRFIILNDQKPSHEDPYPWNFLTEIGCQYEAGDQFLTDLLLTIKKAWPVNVKDPERVSRIYGFFLLRQDHKKSFPDGTYYRPLPDDENWDNFNTHELLLFNGKWIKPSSCFHHAPDYVQSNRVLTPVPAGTDPSSFKPLWICQFYHLVLRIPDFPKTWTAIINGLRALQSSTGQPSIQHVVELYRALNELQLSKSERITIRDQFLQHRLIAVEQGGVVEWQNHIECIWSPLKEIRNLTELSRLYPDLKEFFVGLIGVEEATEKIMSLMTNT</sequence>
<dbReference type="GeneID" id="59316734"/>
<keyword evidence="3" id="KW-1185">Reference proteome</keyword>
<evidence type="ECO:0000256" key="1">
    <source>
        <dbReference type="SAM" id="MobiDB-lite"/>
    </source>
</evidence>
<gene>
    <name evidence="2" type="ORF">FSUBG_4067</name>
</gene>
<feature type="region of interest" description="Disordered" evidence="1">
    <location>
        <begin position="681"/>
        <end position="735"/>
    </location>
</feature>
<dbReference type="Proteomes" id="UP000547976">
    <property type="component" value="Unassembled WGS sequence"/>
</dbReference>
<feature type="compositionally biased region" description="Polar residues" evidence="1">
    <location>
        <begin position="709"/>
        <end position="719"/>
    </location>
</feature>
<dbReference type="RefSeq" id="XP_036540374.1">
    <property type="nucleotide sequence ID" value="XM_036682016.1"/>
</dbReference>
<dbReference type="OrthoDB" id="5067710at2759"/>
<comment type="caution">
    <text evidence="2">The sequence shown here is derived from an EMBL/GenBank/DDBJ whole genome shotgun (WGS) entry which is preliminary data.</text>
</comment>
<proteinExistence type="predicted"/>
<protein>
    <submittedName>
        <fullName evidence="2">Uncharacterized protein</fullName>
    </submittedName>
</protein>
<organism evidence="2 3">
    <name type="scientific">Gibberella subglutinans</name>
    <name type="common">Fusarium subglutinans</name>
    <dbReference type="NCBI Taxonomy" id="42677"/>
    <lineage>
        <taxon>Eukaryota</taxon>
        <taxon>Fungi</taxon>
        <taxon>Dikarya</taxon>
        <taxon>Ascomycota</taxon>
        <taxon>Pezizomycotina</taxon>
        <taxon>Sordariomycetes</taxon>
        <taxon>Hypocreomycetidae</taxon>
        <taxon>Hypocreales</taxon>
        <taxon>Nectriaceae</taxon>
        <taxon>Fusarium</taxon>
        <taxon>Fusarium fujikuroi species complex</taxon>
    </lineage>
</organism>
<evidence type="ECO:0000313" key="3">
    <source>
        <dbReference type="Proteomes" id="UP000547976"/>
    </source>
</evidence>
<feature type="region of interest" description="Disordered" evidence="1">
    <location>
        <begin position="1421"/>
        <end position="1472"/>
    </location>
</feature>
<feature type="compositionally biased region" description="Polar residues" evidence="1">
    <location>
        <begin position="1426"/>
        <end position="1437"/>
    </location>
</feature>
<dbReference type="EMBL" id="JAAOAV010000036">
    <property type="protein sequence ID" value="KAF5609274.1"/>
    <property type="molecule type" value="Genomic_DNA"/>
</dbReference>
<feature type="compositionally biased region" description="Low complexity" evidence="1">
    <location>
        <begin position="688"/>
        <end position="700"/>
    </location>
</feature>
<evidence type="ECO:0000313" key="2">
    <source>
        <dbReference type="EMBL" id="KAF5609274.1"/>
    </source>
</evidence>